<keyword evidence="4" id="KW-0249">Electron transport</keyword>
<feature type="transmembrane region" description="Helical" evidence="8">
    <location>
        <begin position="265"/>
        <end position="287"/>
    </location>
</feature>
<evidence type="ECO:0000256" key="5">
    <source>
        <dbReference type="ARBA" id="ARBA00022989"/>
    </source>
</evidence>
<name>A0A1L9TJQ2_9EURO</name>
<dbReference type="OrthoDB" id="19261at2759"/>
<feature type="transmembrane region" description="Helical" evidence="8">
    <location>
        <begin position="393"/>
        <end position="415"/>
    </location>
</feature>
<dbReference type="Proteomes" id="UP000184356">
    <property type="component" value="Unassembled WGS sequence"/>
</dbReference>
<evidence type="ECO:0000256" key="2">
    <source>
        <dbReference type="ARBA" id="ARBA00022448"/>
    </source>
</evidence>
<evidence type="ECO:0000256" key="4">
    <source>
        <dbReference type="ARBA" id="ARBA00022982"/>
    </source>
</evidence>
<feature type="chain" id="PRO_5012679666" description="Cytochrome b561 domain-containing protein" evidence="9">
    <location>
        <begin position="26"/>
        <end position="475"/>
    </location>
</feature>
<dbReference type="PANTHER" id="PTHR47797:SF3">
    <property type="entry name" value="CYTOCHROME B561 DOMAIN-CONTAINING PROTEIN"/>
    <property type="match status" value="1"/>
</dbReference>
<proteinExistence type="predicted"/>
<evidence type="ECO:0000256" key="8">
    <source>
        <dbReference type="SAM" id="Phobius"/>
    </source>
</evidence>
<dbReference type="InterPro" id="IPR006593">
    <property type="entry name" value="Cyt_b561/ferric_Rdtase_TM"/>
</dbReference>
<dbReference type="GO" id="GO:0016020">
    <property type="term" value="C:membrane"/>
    <property type="evidence" value="ECO:0007669"/>
    <property type="project" value="UniProtKB-SubCell"/>
</dbReference>
<feature type="transmembrane region" description="Helical" evidence="8">
    <location>
        <begin position="367"/>
        <end position="387"/>
    </location>
</feature>
<evidence type="ECO:0000256" key="7">
    <source>
        <dbReference type="SAM" id="MobiDB-lite"/>
    </source>
</evidence>
<dbReference type="CDD" id="cd08760">
    <property type="entry name" value="Cyt_b561_FRRS1_like"/>
    <property type="match status" value="1"/>
</dbReference>
<dbReference type="Pfam" id="PF16010">
    <property type="entry name" value="CDH-cyt"/>
    <property type="match status" value="1"/>
</dbReference>
<keyword evidence="3 8" id="KW-0812">Transmembrane</keyword>
<evidence type="ECO:0000256" key="3">
    <source>
        <dbReference type="ARBA" id="ARBA00022692"/>
    </source>
</evidence>
<dbReference type="AlphaFoldDB" id="A0A1L9TJQ2"/>
<dbReference type="SMART" id="SM00665">
    <property type="entry name" value="B561"/>
    <property type="match status" value="1"/>
</dbReference>
<feature type="transmembrane region" description="Helical" evidence="8">
    <location>
        <begin position="299"/>
        <end position="320"/>
    </location>
</feature>
<protein>
    <recommendedName>
        <fullName evidence="10">Cytochrome b561 domain-containing protein</fullName>
    </recommendedName>
</protein>
<dbReference type="GeneID" id="63768097"/>
<evidence type="ECO:0000313" key="11">
    <source>
        <dbReference type="EMBL" id="OJJ59650.1"/>
    </source>
</evidence>
<dbReference type="Gene3D" id="2.60.40.1210">
    <property type="entry name" value="Cellobiose dehydrogenase, cytochrome domain"/>
    <property type="match status" value="1"/>
</dbReference>
<sequence>MKRPLSIPCLSTLIAVLVLVARAVSEPVQYCRFGHENGPDASVDFCVGITTYNNVSSNDYDMYMSMHVTRSSALGWTALGTGSMMAGSLMFIVYGDPFSTGHEAPTVSIRTIDGHHQPRVLTQADTGGASIRLLQTDWVPVNVSDVDDSHTTSSDIASVSTAKVALVCYSCGKWPGAPITADASAQPWIWAWNDKQEFDDYSDDVHLKVHGHHASSGGWGRFYVDMARSINNDTSTPSSPPIRPGVTALGASDIPGGWNWMNPAVYIHGFLMSAAFMIFFPAGVIAMRSGSPKSFRYHWILQLLASIFVLIGTAIGLIRAHKIDSVHHYIGIIVAFCSIVQIGLGWRHHIVFVRIQTRQWASHGHIWLGRLFLLLGWANIIIGLLLTGHGWSLVSLAASFISVVALALVGWVWFVTRQHKQRERQPDWEEENPLHPLQATRDDYFAVAMDDDDDNESQTSGEDSETVKVRKSDVE</sequence>
<dbReference type="RefSeq" id="XP_040703456.1">
    <property type="nucleotide sequence ID" value="XM_040852024.1"/>
</dbReference>
<feature type="domain" description="Cytochrome b561" evidence="10">
    <location>
        <begin position="267"/>
        <end position="384"/>
    </location>
</feature>
<gene>
    <name evidence="11" type="ORF">ASPSYDRAFT_88562</name>
</gene>
<evidence type="ECO:0000256" key="6">
    <source>
        <dbReference type="ARBA" id="ARBA00023136"/>
    </source>
</evidence>
<dbReference type="VEuPathDB" id="FungiDB:ASPSYDRAFT_88562"/>
<comment type="subcellular location">
    <subcellularLocation>
        <location evidence="1">Membrane</location>
    </subcellularLocation>
</comment>
<accession>A0A1L9TJQ2</accession>
<evidence type="ECO:0000259" key="10">
    <source>
        <dbReference type="SMART" id="SM00665"/>
    </source>
</evidence>
<organism evidence="11 12">
    <name type="scientific">Aspergillus sydowii CBS 593.65</name>
    <dbReference type="NCBI Taxonomy" id="1036612"/>
    <lineage>
        <taxon>Eukaryota</taxon>
        <taxon>Fungi</taxon>
        <taxon>Dikarya</taxon>
        <taxon>Ascomycota</taxon>
        <taxon>Pezizomycotina</taxon>
        <taxon>Eurotiomycetes</taxon>
        <taxon>Eurotiomycetidae</taxon>
        <taxon>Eurotiales</taxon>
        <taxon>Aspergillaceae</taxon>
        <taxon>Aspergillus</taxon>
        <taxon>Aspergillus subgen. Nidulantes</taxon>
    </lineage>
</organism>
<evidence type="ECO:0000256" key="1">
    <source>
        <dbReference type="ARBA" id="ARBA00004370"/>
    </source>
</evidence>
<dbReference type="EMBL" id="KV878585">
    <property type="protein sequence ID" value="OJJ59650.1"/>
    <property type="molecule type" value="Genomic_DNA"/>
</dbReference>
<feature type="signal peptide" evidence="9">
    <location>
        <begin position="1"/>
        <end position="25"/>
    </location>
</feature>
<keyword evidence="5 8" id="KW-1133">Transmembrane helix</keyword>
<reference evidence="12" key="1">
    <citation type="journal article" date="2017" name="Genome Biol.">
        <title>Comparative genomics reveals high biological diversity and specific adaptations in the industrially and medically important fungal genus Aspergillus.</title>
        <authorList>
            <person name="de Vries R.P."/>
            <person name="Riley R."/>
            <person name="Wiebenga A."/>
            <person name="Aguilar-Osorio G."/>
            <person name="Amillis S."/>
            <person name="Uchima C.A."/>
            <person name="Anderluh G."/>
            <person name="Asadollahi M."/>
            <person name="Askin M."/>
            <person name="Barry K."/>
            <person name="Battaglia E."/>
            <person name="Bayram O."/>
            <person name="Benocci T."/>
            <person name="Braus-Stromeyer S.A."/>
            <person name="Caldana C."/>
            <person name="Canovas D."/>
            <person name="Cerqueira G.C."/>
            <person name="Chen F."/>
            <person name="Chen W."/>
            <person name="Choi C."/>
            <person name="Clum A."/>
            <person name="Dos Santos R.A."/>
            <person name="Damasio A.R."/>
            <person name="Diallinas G."/>
            <person name="Emri T."/>
            <person name="Fekete E."/>
            <person name="Flipphi M."/>
            <person name="Freyberg S."/>
            <person name="Gallo A."/>
            <person name="Gournas C."/>
            <person name="Habgood R."/>
            <person name="Hainaut M."/>
            <person name="Harispe M.L."/>
            <person name="Henrissat B."/>
            <person name="Hilden K.S."/>
            <person name="Hope R."/>
            <person name="Hossain A."/>
            <person name="Karabika E."/>
            <person name="Karaffa L."/>
            <person name="Karanyi Z."/>
            <person name="Krasevec N."/>
            <person name="Kuo A."/>
            <person name="Kusch H."/>
            <person name="LaButti K."/>
            <person name="Lagendijk E.L."/>
            <person name="Lapidus A."/>
            <person name="Levasseur A."/>
            <person name="Lindquist E."/>
            <person name="Lipzen A."/>
            <person name="Logrieco A.F."/>
            <person name="MacCabe A."/>
            <person name="Maekelae M.R."/>
            <person name="Malavazi I."/>
            <person name="Melin P."/>
            <person name="Meyer V."/>
            <person name="Mielnichuk N."/>
            <person name="Miskei M."/>
            <person name="Molnar A.P."/>
            <person name="Mule G."/>
            <person name="Ngan C.Y."/>
            <person name="Orejas M."/>
            <person name="Orosz E."/>
            <person name="Ouedraogo J.P."/>
            <person name="Overkamp K.M."/>
            <person name="Park H.-S."/>
            <person name="Perrone G."/>
            <person name="Piumi F."/>
            <person name="Punt P.J."/>
            <person name="Ram A.F."/>
            <person name="Ramon A."/>
            <person name="Rauscher S."/>
            <person name="Record E."/>
            <person name="Riano-Pachon D.M."/>
            <person name="Robert V."/>
            <person name="Roehrig J."/>
            <person name="Ruller R."/>
            <person name="Salamov A."/>
            <person name="Salih N.S."/>
            <person name="Samson R.A."/>
            <person name="Sandor E."/>
            <person name="Sanguinetti M."/>
            <person name="Schuetze T."/>
            <person name="Sepcic K."/>
            <person name="Shelest E."/>
            <person name="Sherlock G."/>
            <person name="Sophianopoulou V."/>
            <person name="Squina F.M."/>
            <person name="Sun H."/>
            <person name="Susca A."/>
            <person name="Todd R.B."/>
            <person name="Tsang A."/>
            <person name="Unkles S.E."/>
            <person name="van de Wiele N."/>
            <person name="van Rossen-Uffink D."/>
            <person name="Oliveira J.V."/>
            <person name="Vesth T.C."/>
            <person name="Visser J."/>
            <person name="Yu J.-H."/>
            <person name="Zhou M."/>
            <person name="Andersen M.R."/>
            <person name="Archer D.B."/>
            <person name="Baker S.E."/>
            <person name="Benoit I."/>
            <person name="Brakhage A.A."/>
            <person name="Braus G.H."/>
            <person name="Fischer R."/>
            <person name="Frisvad J.C."/>
            <person name="Goldman G.H."/>
            <person name="Houbraken J."/>
            <person name="Oakley B."/>
            <person name="Pocsi I."/>
            <person name="Scazzocchio C."/>
            <person name="Seiboth B."/>
            <person name="vanKuyk P.A."/>
            <person name="Wortman J."/>
            <person name="Dyer P.S."/>
            <person name="Grigoriev I.V."/>
        </authorList>
    </citation>
    <scope>NUCLEOTIDE SEQUENCE [LARGE SCALE GENOMIC DNA]</scope>
    <source>
        <strain evidence="12">CBS 593.65</strain>
    </source>
</reference>
<dbReference type="PANTHER" id="PTHR47797">
    <property type="entry name" value="DEHYDROGENASE, PUTATIVE (AFU_ORTHOLOGUE AFUA_8G05805)-RELATED"/>
    <property type="match status" value="1"/>
</dbReference>
<dbReference type="InterPro" id="IPR015920">
    <property type="entry name" value="Cellobiose_DH-like_cyt"/>
</dbReference>
<dbReference type="Gene3D" id="1.20.120.1770">
    <property type="match status" value="1"/>
</dbReference>
<keyword evidence="6 8" id="KW-0472">Membrane</keyword>
<feature type="transmembrane region" description="Helical" evidence="8">
    <location>
        <begin position="326"/>
        <end position="346"/>
    </location>
</feature>
<dbReference type="STRING" id="1036612.A0A1L9TJQ2"/>
<keyword evidence="2" id="KW-0813">Transport</keyword>
<feature type="compositionally biased region" description="Basic and acidic residues" evidence="7">
    <location>
        <begin position="465"/>
        <end position="475"/>
    </location>
</feature>
<keyword evidence="9" id="KW-0732">Signal</keyword>
<dbReference type="SUPFAM" id="SSF49344">
    <property type="entry name" value="CBD9-like"/>
    <property type="match status" value="1"/>
</dbReference>
<dbReference type="CDD" id="cd09630">
    <property type="entry name" value="CDH_like_cytochrome"/>
    <property type="match status" value="1"/>
</dbReference>
<evidence type="ECO:0000256" key="9">
    <source>
        <dbReference type="SAM" id="SignalP"/>
    </source>
</evidence>
<keyword evidence="12" id="KW-1185">Reference proteome</keyword>
<feature type="region of interest" description="Disordered" evidence="7">
    <location>
        <begin position="450"/>
        <end position="475"/>
    </location>
</feature>
<evidence type="ECO:0000313" key="12">
    <source>
        <dbReference type="Proteomes" id="UP000184356"/>
    </source>
</evidence>